<feature type="transmembrane region" description="Helical" evidence="7">
    <location>
        <begin position="196"/>
        <end position="217"/>
    </location>
</feature>
<dbReference type="AlphaFoldDB" id="A0A1H1NC79"/>
<dbReference type="RefSeq" id="WP_092284139.1">
    <property type="nucleotide sequence ID" value="NZ_LT629763.1"/>
</dbReference>
<keyword evidence="3" id="KW-0997">Cell inner membrane</keyword>
<name>A0A1H1NC79_9GAMM</name>
<dbReference type="OrthoDB" id="9778341at2"/>
<reference evidence="11" key="1">
    <citation type="submission" date="2016-10" db="EMBL/GenBank/DDBJ databases">
        <authorList>
            <person name="Varghese N."/>
            <person name="Submissions S."/>
        </authorList>
    </citation>
    <scope>NUCLEOTIDE SEQUENCE [LARGE SCALE GENOMIC DNA]</scope>
    <source>
        <strain evidence="11">JCM 14963</strain>
    </source>
</reference>
<evidence type="ECO:0000256" key="4">
    <source>
        <dbReference type="ARBA" id="ARBA00022692"/>
    </source>
</evidence>
<evidence type="ECO:0000256" key="1">
    <source>
        <dbReference type="ARBA" id="ARBA00004141"/>
    </source>
</evidence>
<dbReference type="Pfam" id="PF01694">
    <property type="entry name" value="Rhomboid"/>
    <property type="match status" value="1"/>
</dbReference>
<feature type="transmembrane region" description="Helical" evidence="7">
    <location>
        <begin position="169"/>
        <end position="190"/>
    </location>
</feature>
<feature type="transmembrane region" description="Helical" evidence="7">
    <location>
        <begin position="229"/>
        <end position="250"/>
    </location>
</feature>
<keyword evidence="2" id="KW-1003">Cell membrane</keyword>
<dbReference type="Gene3D" id="3.30.70.2080">
    <property type="match status" value="1"/>
</dbReference>
<feature type="transmembrane region" description="Helical" evidence="7">
    <location>
        <begin position="133"/>
        <end position="157"/>
    </location>
</feature>
<feature type="domain" description="Peptidase S54 rhomboid" evidence="8">
    <location>
        <begin position="131"/>
        <end position="271"/>
    </location>
</feature>
<proteinExistence type="predicted"/>
<evidence type="ECO:0000256" key="3">
    <source>
        <dbReference type="ARBA" id="ARBA00022519"/>
    </source>
</evidence>
<evidence type="ECO:0000313" key="10">
    <source>
        <dbReference type="EMBL" id="SDR96533.1"/>
    </source>
</evidence>
<keyword evidence="4 7" id="KW-0812">Transmembrane</keyword>
<dbReference type="GO" id="GO:0016020">
    <property type="term" value="C:membrane"/>
    <property type="evidence" value="ECO:0007669"/>
    <property type="project" value="UniProtKB-SubCell"/>
</dbReference>
<dbReference type="Pfam" id="PF16733">
    <property type="entry name" value="NRho"/>
    <property type="match status" value="1"/>
</dbReference>
<evidence type="ECO:0000259" key="8">
    <source>
        <dbReference type="Pfam" id="PF01694"/>
    </source>
</evidence>
<dbReference type="GO" id="GO:0004252">
    <property type="term" value="F:serine-type endopeptidase activity"/>
    <property type="evidence" value="ECO:0007669"/>
    <property type="project" value="InterPro"/>
</dbReference>
<evidence type="ECO:0000256" key="5">
    <source>
        <dbReference type="ARBA" id="ARBA00022989"/>
    </source>
</evidence>
<feature type="transmembrane region" description="Helical" evidence="7">
    <location>
        <begin position="256"/>
        <end position="275"/>
    </location>
</feature>
<sequence>MQRAFTCSLEEDLRPLVRFLRSRGVVHRVSEERGMQVVWVVDQATADIVQALYQGGLAELPSAPPRDLPETPARAYWRQSYRLIPATLLVLLVTALVAVFTGLGSNVENVVLLTFTPLEASGYLAPQPDMQQWWRLITPIFIHFGLMHLAFNALWFWELGRRIEMRSGALWLLGLTLLIGVISNTAQWWWTGTDGLFGGLSGVLYGMLGYCWLYQLIAPNVYFALPKGVVIMMLVWLALCMSGLITVLGFGAIANAAHVSGLLVGCLFGSIAGALQRRL</sequence>
<feature type="domain" description="Rhomboid protease N-terminal" evidence="9">
    <location>
        <begin position="9"/>
        <end position="54"/>
    </location>
</feature>
<evidence type="ECO:0000313" key="11">
    <source>
        <dbReference type="Proteomes" id="UP000243413"/>
    </source>
</evidence>
<evidence type="ECO:0000256" key="7">
    <source>
        <dbReference type="SAM" id="Phobius"/>
    </source>
</evidence>
<accession>A0A1H1NC79</accession>
<comment type="subcellular location">
    <subcellularLocation>
        <location evidence="1">Membrane</location>
        <topology evidence="1">Multi-pass membrane protein</topology>
    </subcellularLocation>
</comment>
<evidence type="ECO:0000259" key="9">
    <source>
        <dbReference type="Pfam" id="PF16733"/>
    </source>
</evidence>
<dbReference type="InterPro" id="IPR038244">
    <property type="entry name" value="NRho_sf"/>
</dbReference>
<protein>
    <submittedName>
        <fullName evidence="10">GlpG protein</fullName>
    </submittedName>
</protein>
<dbReference type="InterPro" id="IPR022764">
    <property type="entry name" value="Peptidase_S54_rhomboid_dom"/>
</dbReference>
<keyword evidence="6 7" id="KW-0472">Membrane</keyword>
<evidence type="ECO:0000256" key="6">
    <source>
        <dbReference type="ARBA" id="ARBA00023136"/>
    </source>
</evidence>
<dbReference type="PANTHER" id="PTHR43066">
    <property type="entry name" value="RHOMBOID-RELATED PROTEIN"/>
    <property type="match status" value="1"/>
</dbReference>
<dbReference type="InterPro" id="IPR035952">
    <property type="entry name" value="Rhomboid-like_sf"/>
</dbReference>
<dbReference type="PANTHER" id="PTHR43066:SF26">
    <property type="entry name" value="RHOMBOID PROTEASE GLPG"/>
    <property type="match status" value="1"/>
</dbReference>
<dbReference type="STRING" id="472181.SAMN05216271_0842"/>
<evidence type="ECO:0000256" key="2">
    <source>
        <dbReference type="ARBA" id="ARBA00022475"/>
    </source>
</evidence>
<organism evidence="10 11">
    <name type="scientific">Halopseudomonas sabulinigri</name>
    <dbReference type="NCBI Taxonomy" id="472181"/>
    <lineage>
        <taxon>Bacteria</taxon>
        <taxon>Pseudomonadati</taxon>
        <taxon>Pseudomonadota</taxon>
        <taxon>Gammaproteobacteria</taxon>
        <taxon>Pseudomonadales</taxon>
        <taxon>Pseudomonadaceae</taxon>
        <taxon>Halopseudomonas</taxon>
    </lineage>
</organism>
<keyword evidence="5 7" id="KW-1133">Transmembrane helix</keyword>
<dbReference type="Proteomes" id="UP000243413">
    <property type="component" value="Chromosome I"/>
</dbReference>
<dbReference type="Gene3D" id="1.20.1540.10">
    <property type="entry name" value="Rhomboid-like"/>
    <property type="match status" value="1"/>
</dbReference>
<gene>
    <name evidence="10" type="ORF">SAMN05216271_0842</name>
</gene>
<dbReference type="EMBL" id="LT629763">
    <property type="protein sequence ID" value="SDR96533.1"/>
    <property type="molecule type" value="Genomic_DNA"/>
</dbReference>
<dbReference type="InterPro" id="IPR031976">
    <property type="entry name" value="NRho"/>
</dbReference>
<feature type="transmembrane region" description="Helical" evidence="7">
    <location>
        <begin position="83"/>
        <end position="103"/>
    </location>
</feature>
<dbReference type="SUPFAM" id="SSF144091">
    <property type="entry name" value="Rhomboid-like"/>
    <property type="match status" value="1"/>
</dbReference>